<dbReference type="Proteomes" id="UP000316196">
    <property type="component" value="Unassembled WGS sequence"/>
</dbReference>
<dbReference type="FunFam" id="1.25.40.340:FF:000002">
    <property type="entry name" value="Dihydroxyacetone kinase, L subunit"/>
    <property type="match status" value="1"/>
</dbReference>
<comment type="caution">
    <text evidence="7">The sequence shown here is derived from an EMBL/GenBank/DDBJ whole genome shotgun (WGS) entry which is preliminary data.</text>
</comment>
<keyword evidence="2" id="KW-0547">Nucleotide-binding</keyword>
<keyword evidence="3 7" id="KW-0418">Kinase</keyword>
<dbReference type="InterPro" id="IPR004006">
    <property type="entry name" value="DhaK_dom"/>
</dbReference>
<dbReference type="GO" id="GO:0019563">
    <property type="term" value="P:glycerol catabolic process"/>
    <property type="evidence" value="ECO:0007669"/>
    <property type="project" value="TreeGrafter"/>
</dbReference>
<dbReference type="RefSeq" id="WP_142092552.1">
    <property type="nucleotide sequence ID" value="NZ_BAAAMD010000001.1"/>
</dbReference>
<dbReference type="GO" id="GO:0004371">
    <property type="term" value="F:glycerone kinase activity"/>
    <property type="evidence" value="ECO:0007669"/>
    <property type="project" value="InterPro"/>
</dbReference>
<keyword evidence="4" id="KW-0067">ATP-binding</keyword>
<feature type="domain" description="DhaL" evidence="5">
    <location>
        <begin position="366"/>
        <end position="548"/>
    </location>
</feature>
<dbReference type="PANTHER" id="PTHR28629:SF4">
    <property type="entry name" value="TRIOKINASE_FMN CYCLASE"/>
    <property type="match status" value="1"/>
</dbReference>
<evidence type="ECO:0000256" key="2">
    <source>
        <dbReference type="ARBA" id="ARBA00022741"/>
    </source>
</evidence>
<evidence type="ECO:0000259" key="6">
    <source>
        <dbReference type="PROSITE" id="PS51481"/>
    </source>
</evidence>
<evidence type="ECO:0000256" key="3">
    <source>
        <dbReference type="ARBA" id="ARBA00022777"/>
    </source>
</evidence>
<dbReference type="Gene3D" id="1.25.40.340">
    <property type="match status" value="1"/>
</dbReference>
<sequence length="548" mass="56228">MKKLINSPDQAVTELLEGLALVQPGLALLEDRTIAVRVDRVVTDDNRSSVPVAVISGGGAGHEPAHAGYVADGMLTAAISGEVFASPSVDAVLDGIRAVTGDAGCLLIVKSYTGDRLNFGLAAQMARAEGLDVEMVVVADDVALSDEDDNAGRRGLAGTVLVHKTAGAVAARGGTLAEVTDAARRVAGSVGTMGVGLTPCIVPANGKPGFELAEDEMELGLGIHGEPGVSRERLRPADDVAAEMIDRIVGDRELSAGDRVVLLVGDCGGTSVMEINIMARAAHRRLSDSGIIVERVWQGPVMTSLEMAGASVSVLGVDDELLGLLDAPTASLAWPGSPGAEAPQLRRVPVPPTVQDHRADAGTHDEAMAGVLQRVCERLLEVEDELTALDREVGDGDLGQALSRGARAWLASPVEGDAATQLRGLSACARRDIGGTSGPLYAAGLWAAAEALSEGADWPNAFHAGAEALMELGGARPGDRTMVDALQPAAEASASGLDAALSAAETGARETADVAARRGRSSYLGDRAKGHPDPGAVAVVRWLEAIRG</sequence>
<keyword evidence="8" id="KW-1185">Reference proteome</keyword>
<name>A0A542ZQZ3_9ACTN</name>
<accession>A0A542ZQZ3</accession>
<evidence type="ECO:0000313" key="8">
    <source>
        <dbReference type="Proteomes" id="UP000316196"/>
    </source>
</evidence>
<dbReference type="Pfam" id="PF02734">
    <property type="entry name" value="Dak2"/>
    <property type="match status" value="1"/>
</dbReference>
<gene>
    <name evidence="7" type="ORF">FB460_0536</name>
</gene>
<evidence type="ECO:0000259" key="5">
    <source>
        <dbReference type="PROSITE" id="PS51480"/>
    </source>
</evidence>
<evidence type="ECO:0000256" key="1">
    <source>
        <dbReference type="ARBA" id="ARBA00022679"/>
    </source>
</evidence>
<dbReference type="FunFam" id="3.30.1180.20:FF:000001">
    <property type="entry name" value="Dihydroxyacetone kinase 1"/>
    <property type="match status" value="1"/>
</dbReference>
<evidence type="ECO:0000313" key="7">
    <source>
        <dbReference type="EMBL" id="TQL62747.1"/>
    </source>
</evidence>
<dbReference type="OrthoDB" id="9806345at2"/>
<keyword evidence="1" id="KW-0808">Transferase</keyword>
<protein>
    <submittedName>
        <fullName evidence="7">Homodimeric dihydroxyacetone kinase</fullName>
    </submittedName>
</protein>
<proteinExistence type="predicted"/>
<dbReference type="GO" id="GO:0005524">
    <property type="term" value="F:ATP binding"/>
    <property type="evidence" value="ECO:0007669"/>
    <property type="project" value="UniProtKB-KW"/>
</dbReference>
<dbReference type="NCBIfam" id="NF011049">
    <property type="entry name" value="PRK14479.1"/>
    <property type="match status" value="1"/>
</dbReference>
<dbReference type="SUPFAM" id="SSF101473">
    <property type="entry name" value="DhaL-like"/>
    <property type="match status" value="1"/>
</dbReference>
<dbReference type="InterPro" id="IPR050861">
    <property type="entry name" value="Dihydroxyacetone_Kinase"/>
</dbReference>
<dbReference type="Gene3D" id="3.30.1180.20">
    <property type="entry name" value="Dihydroxyacetone kinase, domain 2"/>
    <property type="match status" value="1"/>
</dbReference>
<dbReference type="SMART" id="SM01120">
    <property type="entry name" value="Dak2"/>
    <property type="match status" value="1"/>
</dbReference>
<feature type="domain" description="DhaK" evidence="6">
    <location>
        <begin position="7"/>
        <end position="334"/>
    </location>
</feature>
<reference evidence="7 8" key="1">
    <citation type="submission" date="2019-06" db="EMBL/GenBank/DDBJ databases">
        <title>Sequencing the genomes of 1000 actinobacteria strains.</title>
        <authorList>
            <person name="Klenk H.-P."/>
        </authorList>
    </citation>
    <scope>NUCLEOTIDE SEQUENCE [LARGE SCALE GENOMIC DNA]</scope>
    <source>
        <strain evidence="7 8">DSM 8251</strain>
    </source>
</reference>
<evidence type="ECO:0000256" key="4">
    <source>
        <dbReference type="ARBA" id="ARBA00022840"/>
    </source>
</evidence>
<dbReference type="PANTHER" id="PTHR28629">
    <property type="entry name" value="TRIOKINASE/FMN CYCLASE"/>
    <property type="match status" value="1"/>
</dbReference>
<dbReference type="InterPro" id="IPR004007">
    <property type="entry name" value="DhaL_dom"/>
</dbReference>
<dbReference type="FunFam" id="3.40.50.10440:FF:000001">
    <property type="entry name" value="Dihydroxyacetone kinase, DhaK subunit"/>
    <property type="match status" value="1"/>
</dbReference>
<dbReference type="Gene3D" id="3.40.50.10440">
    <property type="entry name" value="Dihydroxyacetone kinase, domain 1"/>
    <property type="match status" value="1"/>
</dbReference>
<dbReference type="PROSITE" id="PS51480">
    <property type="entry name" value="DHAL"/>
    <property type="match status" value="1"/>
</dbReference>
<dbReference type="EMBL" id="VFOR01000001">
    <property type="protein sequence ID" value="TQL62747.1"/>
    <property type="molecule type" value="Genomic_DNA"/>
</dbReference>
<organism evidence="7 8">
    <name type="scientific">Propioniferax innocua</name>
    <dbReference type="NCBI Taxonomy" id="1753"/>
    <lineage>
        <taxon>Bacteria</taxon>
        <taxon>Bacillati</taxon>
        <taxon>Actinomycetota</taxon>
        <taxon>Actinomycetes</taxon>
        <taxon>Propionibacteriales</taxon>
        <taxon>Propionibacteriaceae</taxon>
        <taxon>Propioniferax</taxon>
    </lineage>
</organism>
<dbReference type="Pfam" id="PF02733">
    <property type="entry name" value="Dak1"/>
    <property type="match status" value="1"/>
</dbReference>
<dbReference type="GO" id="GO:0005829">
    <property type="term" value="C:cytosol"/>
    <property type="evidence" value="ECO:0007669"/>
    <property type="project" value="TreeGrafter"/>
</dbReference>
<dbReference type="PROSITE" id="PS51481">
    <property type="entry name" value="DHAK"/>
    <property type="match status" value="1"/>
</dbReference>
<dbReference type="InterPro" id="IPR036117">
    <property type="entry name" value="DhaL_dom_sf"/>
</dbReference>
<dbReference type="SUPFAM" id="SSF82549">
    <property type="entry name" value="DAK1/DegV-like"/>
    <property type="match status" value="1"/>
</dbReference>
<dbReference type="AlphaFoldDB" id="A0A542ZQZ3"/>